<dbReference type="KEGG" id="fmu:J7337_002936"/>
<dbReference type="AlphaFoldDB" id="A0A9P8DQD9"/>
<organism evidence="2 3">
    <name type="scientific">Fusarium musae</name>
    <dbReference type="NCBI Taxonomy" id="1042133"/>
    <lineage>
        <taxon>Eukaryota</taxon>
        <taxon>Fungi</taxon>
        <taxon>Dikarya</taxon>
        <taxon>Ascomycota</taxon>
        <taxon>Pezizomycotina</taxon>
        <taxon>Sordariomycetes</taxon>
        <taxon>Hypocreomycetidae</taxon>
        <taxon>Hypocreales</taxon>
        <taxon>Nectriaceae</taxon>
        <taxon>Fusarium</taxon>
    </lineage>
</organism>
<dbReference type="Proteomes" id="UP000827133">
    <property type="component" value="Unassembled WGS sequence"/>
</dbReference>
<evidence type="ECO:0000313" key="2">
    <source>
        <dbReference type="EMBL" id="KAG9505962.1"/>
    </source>
</evidence>
<evidence type="ECO:0000256" key="1">
    <source>
        <dbReference type="SAM" id="Phobius"/>
    </source>
</evidence>
<dbReference type="RefSeq" id="XP_044684961.1">
    <property type="nucleotide sequence ID" value="XM_044820661.1"/>
</dbReference>
<keyword evidence="1" id="KW-0472">Membrane</keyword>
<feature type="transmembrane region" description="Helical" evidence="1">
    <location>
        <begin position="38"/>
        <end position="58"/>
    </location>
</feature>
<accession>A0A9P8DQD9</accession>
<name>A0A9P8DQD9_9HYPO</name>
<keyword evidence="1" id="KW-1133">Transmembrane helix</keyword>
<reference evidence="2" key="1">
    <citation type="journal article" date="2021" name="Mol. Plant Microbe Interact.">
        <title>Telomere to telomere genome assembly of Fusarium musae F31, causal agent of crown rot disease of banana.</title>
        <authorList>
            <person name="Degradi L."/>
            <person name="Tava V."/>
            <person name="Kunova A."/>
            <person name="Cortesi P."/>
            <person name="Saracchi M."/>
            <person name="Pasquali M."/>
        </authorList>
    </citation>
    <scope>NUCLEOTIDE SEQUENCE</scope>
    <source>
        <strain evidence="2">F31</strain>
    </source>
</reference>
<evidence type="ECO:0000313" key="3">
    <source>
        <dbReference type="Proteomes" id="UP000827133"/>
    </source>
</evidence>
<proteinExistence type="predicted"/>
<dbReference type="GeneID" id="68310793"/>
<sequence length="76" mass="8565">MDNDPTMDSTGFQFQANSTSKWDNELKFAAAGSVRTSIIVLSVFNVIVAFAVTISILLRSWRTLKQVEPIWDFNHS</sequence>
<gene>
    <name evidence="2" type="ORF">J7337_002936</name>
</gene>
<protein>
    <submittedName>
        <fullName evidence="2">Uncharacterized protein</fullName>
    </submittedName>
</protein>
<comment type="caution">
    <text evidence="2">The sequence shown here is derived from an EMBL/GenBank/DDBJ whole genome shotgun (WGS) entry which is preliminary data.</text>
</comment>
<keyword evidence="3" id="KW-1185">Reference proteome</keyword>
<keyword evidence="1" id="KW-0812">Transmembrane</keyword>
<dbReference type="EMBL" id="JAHBCI010000002">
    <property type="protein sequence ID" value="KAG9505962.1"/>
    <property type="molecule type" value="Genomic_DNA"/>
</dbReference>